<dbReference type="RefSeq" id="WP_378753563.1">
    <property type="nucleotide sequence ID" value="NZ_JBHSSV010000017.1"/>
</dbReference>
<dbReference type="Proteomes" id="UP001597042">
    <property type="component" value="Unassembled WGS sequence"/>
</dbReference>
<keyword evidence="6 7" id="KW-0472">Membrane</keyword>
<feature type="transmembrane region" description="Helical" evidence="7">
    <location>
        <begin position="133"/>
        <end position="158"/>
    </location>
</feature>
<dbReference type="PROSITE" id="PS50928">
    <property type="entry name" value="ABC_TM1"/>
    <property type="match status" value="1"/>
</dbReference>
<dbReference type="Gene3D" id="1.10.3720.10">
    <property type="entry name" value="MetI-like"/>
    <property type="match status" value="1"/>
</dbReference>
<dbReference type="Pfam" id="PF00528">
    <property type="entry name" value="BPD_transp_1"/>
    <property type="match status" value="1"/>
</dbReference>
<name>A0ABW2ZQM4_9MICO</name>
<evidence type="ECO:0000313" key="9">
    <source>
        <dbReference type="EMBL" id="MFD0780840.1"/>
    </source>
</evidence>
<keyword evidence="5 7" id="KW-1133">Transmembrane helix</keyword>
<dbReference type="Pfam" id="PF12911">
    <property type="entry name" value="OppC_N"/>
    <property type="match status" value="1"/>
</dbReference>
<keyword evidence="2 7" id="KW-0813">Transport</keyword>
<dbReference type="SUPFAM" id="SSF161098">
    <property type="entry name" value="MetI-like"/>
    <property type="match status" value="1"/>
</dbReference>
<proteinExistence type="inferred from homology"/>
<evidence type="ECO:0000256" key="1">
    <source>
        <dbReference type="ARBA" id="ARBA00004651"/>
    </source>
</evidence>
<evidence type="ECO:0000256" key="3">
    <source>
        <dbReference type="ARBA" id="ARBA00022475"/>
    </source>
</evidence>
<dbReference type="InterPro" id="IPR000515">
    <property type="entry name" value="MetI-like"/>
</dbReference>
<dbReference type="InterPro" id="IPR035906">
    <property type="entry name" value="MetI-like_sf"/>
</dbReference>
<keyword evidence="3" id="KW-1003">Cell membrane</keyword>
<dbReference type="InterPro" id="IPR025966">
    <property type="entry name" value="OppC_N"/>
</dbReference>
<dbReference type="PANTHER" id="PTHR43386">
    <property type="entry name" value="OLIGOPEPTIDE TRANSPORT SYSTEM PERMEASE PROTEIN APPC"/>
    <property type="match status" value="1"/>
</dbReference>
<feature type="transmembrane region" description="Helical" evidence="7">
    <location>
        <begin position="87"/>
        <end position="113"/>
    </location>
</feature>
<dbReference type="EMBL" id="JBHTIM010000001">
    <property type="protein sequence ID" value="MFD0780840.1"/>
    <property type="molecule type" value="Genomic_DNA"/>
</dbReference>
<evidence type="ECO:0000256" key="6">
    <source>
        <dbReference type="ARBA" id="ARBA00023136"/>
    </source>
</evidence>
<comment type="caution">
    <text evidence="9">The sequence shown here is derived from an EMBL/GenBank/DDBJ whole genome shotgun (WGS) entry which is preliminary data.</text>
</comment>
<dbReference type="PANTHER" id="PTHR43386:SF23">
    <property type="entry name" value="ABC TRANSPORTER"/>
    <property type="match status" value="1"/>
</dbReference>
<comment type="subcellular location">
    <subcellularLocation>
        <location evidence="1 7">Cell membrane</location>
        <topology evidence="1 7">Multi-pass membrane protein</topology>
    </subcellularLocation>
</comment>
<feature type="transmembrane region" description="Helical" evidence="7">
    <location>
        <begin position="206"/>
        <end position="231"/>
    </location>
</feature>
<accession>A0ABW2ZQM4</accession>
<evidence type="ECO:0000256" key="7">
    <source>
        <dbReference type="RuleBase" id="RU363032"/>
    </source>
</evidence>
<comment type="similarity">
    <text evidence="7">Belongs to the binding-protein-dependent transport system permease family.</text>
</comment>
<feature type="domain" description="ABC transmembrane type-1" evidence="8">
    <location>
        <begin position="85"/>
        <end position="276"/>
    </location>
</feature>
<evidence type="ECO:0000259" key="8">
    <source>
        <dbReference type="PROSITE" id="PS50928"/>
    </source>
</evidence>
<reference evidence="10" key="1">
    <citation type="journal article" date="2019" name="Int. J. Syst. Evol. Microbiol.">
        <title>The Global Catalogue of Microorganisms (GCM) 10K type strain sequencing project: providing services to taxonomists for standard genome sequencing and annotation.</title>
        <authorList>
            <consortium name="The Broad Institute Genomics Platform"/>
            <consortium name="The Broad Institute Genome Sequencing Center for Infectious Disease"/>
            <person name="Wu L."/>
            <person name="Ma J."/>
        </authorList>
    </citation>
    <scope>NUCLEOTIDE SEQUENCE [LARGE SCALE GENOMIC DNA]</scope>
    <source>
        <strain evidence="10">CCUG 50754</strain>
    </source>
</reference>
<evidence type="ECO:0000256" key="4">
    <source>
        <dbReference type="ARBA" id="ARBA00022692"/>
    </source>
</evidence>
<sequence length="290" mass="30899">MSETSIESAARADSFPARFARHRLGVAGAIVLAIIVIAVVLGPLFLPFDPNQIEMGDRNQPPSLAHLMGTDDLGRDQFARVLDGGRLTLTVALAAVAFSLVAGVLIGAIAGYTGKVVDNVLMRGVDVFYSIPALFVVILLVTLIGSGFWSIVIAIAAFSWMNTARLVRAGFLTLKEREFVEAARGIGAGHLRIAVRHILPGTVGPIVVTATIGIATAILVESALSFLGLGFQPPQATWGGMLFEAQRAVVNQGMWWRGLFPGLMIFLVVLAVNYVGDGLSDALDPRRRVR</sequence>
<feature type="transmembrane region" description="Helical" evidence="7">
    <location>
        <begin position="24"/>
        <end position="46"/>
    </location>
</feature>
<keyword evidence="10" id="KW-1185">Reference proteome</keyword>
<evidence type="ECO:0000256" key="5">
    <source>
        <dbReference type="ARBA" id="ARBA00022989"/>
    </source>
</evidence>
<dbReference type="CDD" id="cd06261">
    <property type="entry name" value="TM_PBP2"/>
    <property type="match status" value="1"/>
</dbReference>
<feature type="transmembrane region" description="Helical" evidence="7">
    <location>
        <begin position="259"/>
        <end position="280"/>
    </location>
</feature>
<protein>
    <submittedName>
        <fullName evidence="9">ABC transporter permease</fullName>
    </submittedName>
</protein>
<keyword evidence="4 7" id="KW-0812">Transmembrane</keyword>
<dbReference type="InterPro" id="IPR050366">
    <property type="entry name" value="BP-dependent_transpt_permease"/>
</dbReference>
<organism evidence="9 10">
    <name type="scientific">Microbacterium koreense</name>
    <dbReference type="NCBI Taxonomy" id="323761"/>
    <lineage>
        <taxon>Bacteria</taxon>
        <taxon>Bacillati</taxon>
        <taxon>Actinomycetota</taxon>
        <taxon>Actinomycetes</taxon>
        <taxon>Micrococcales</taxon>
        <taxon>Microbacteriaceae</taxon>
        <taxon>Microbacterium</taxon>
    </lineage>
</organism>
<evidence type="ECO:0000313" key="10">
    <source>
        <dbReference type="Proteomes" id="UP001597042"/>
    </source>
</evidence>
<gene>
    <name evidence="9" type="ORF">ACFQZV_05945</name>
</gene>
<evidence type="ECO:0000256" key="2">
    <source>
        <dbReference type="ARBA" id="ARBA00022448"/>
    </source>
</evidence>